<dbReference type="CDD" id="cd00090">
    <property type="entry name" value="HTH_ARSR"/>
    <property type="match status" value="1"/>
</dbReference>
<dbReference type="InterPro" id="IPR005471">
    <property type="entry name" value="Tscrpt_reg_IclR_N"/>
</dbReference>
<dbReference type="PROSITE" id="PS51077">
    <property type="entry name" value="HTH_ICLR"/>
    <property type="match status" value="1"/>
</dbReference>
<feature type="domain" description="HTH iclR-type" evidence="4">
    <location>
        <begin position="1"/>
        <end position="61"/>
    </location>
</feature>
<dbReference type="InterPro" id="IPR014757">
    <property type="entry name" value="Tscrpt_reg_IclR_C"/>
</dbReference>
<reference evidence="6" key="1">
    <citation type="submission" date="2020-03" db="EMBL/GenBank/DDBJ databases">
        <title>Draft sequencing of Paenibacilllus sp. S3N08.</title>
        <authorList>
            <person name="Kim D.-U."/>
        </authorList>
    </citation>
    <scope>NUCLEOTIDE SEQUENCE</scope>
    <source>
        <strain evidence="6">S3N08</strain>
    </source>
</reference>
<dbReference type="SMART" id="SM00346">
    <property type="entry name" value="HTH_ICLR"/>
    <property type="match status" value="1"/>
</dbReference>
<protein>
    <submittedName>
        <fullName evidence="6">IclR family transcriptional regulator</fullName>
    </submittedName>
</protein>
<organism evidence="6 7">
    <name type="scientific">Paenibacillus agricola</name>
    <dbReference type="NCBI Taxonomy" id="2716264"/>
    <lineage>
        <taxon>Bacteria</taxon>
        <taxon>Bacillati</taxon>
        <taxon>Bacillota</taxon>
        <taxon>Bacilli</taxon>
        <taxon>Bacillales</taxon>
        <taxon>Paenibacillaceae</taxon>
        <taxon>Paenibacillus</taxon>
    </lineage>
</organism>
<dbReference type="SUPFAM" id="SSF46785">
    <property type="entry name" value="Winged helix' DNA-binding domain"/>
    <property type="match status" value="1"/>
</dbReference>
<dbReference type="PROSITE" id="PS51078">
    <property type="entry name" value="ICLR_ED"/>
    <property type="match status" value="1"/>
</dbReference>
<evidence type="ECO:0000313" key="7">
    <source>
        <dbReference type="Proteomes" id="UP001165962"/>
    </source>
</evidence>
<proteinExistence type="predicted"/>
<dbReference type="InterPro" id="IPR036390">
    <property type="entry name" value="WH_DNA-bd_sf"/>
</dbReference>
<evidence type="ECO:0000256" key="1">
    <source>
        <dbReference type="ARBA" id="ARBA00023015"/>
    </source>
</evidence>
<keyword evidence="2" id="KW-0238">DNA-binding</keyword>
<keyword evidence="3" id="KW-0804">Transcription</keyword>
<keyword evidence="7" id="KW-1185">Reference proteome</keyword>
<evidence type="ECO:0000259" key="5">
    <source>
        <dbReference type="PROSITE" id="PS51078"/>
    </source>
</evidence>
<evidence type="ECO:0000259" key="4">
    <source>
        <dbReference type="PROSITE" id="PS51077"/>
    </source>
</evidence>
<sequence>MSAEKTLDILDLFNFKTRELTVPEIAQLLNQPQSSVYRHLRVLKEKGYVIETNGGMHKLGYRFLEMAKIVRTDNSISSLALPVMRQLTSETGETSILTIISGLNVVCLETVSPSQPIEVTAEQGQIMPLYGGASSKALLAYLPDETVVELFKQGIVKKHTSRTILDIDQLRQNLKEIRDKGYAVSDSELDEGVLAYAVPIRDSDNIVIASLTIAGPRERMLVKDANNIIDHLQSGINEIQKYL</sequence>
<evidence type="ECO:0000256" key="3">
    <source>
        <dbReference type="ARBA" id="ARBA00023163"/>
    </source>
</evidence>
<dbReference type="SUPFAM" id="SSF55781">
    <property type="entry name" value="GAF domain-like"/>
    <property type="match status" value="1"/>
</dbReference>
<dbReference type="Gene3D" id="1.10.10.10">
    <property type="entry name" value="Winged helix-like DNA-binding domain superfamily/Winged helix DNA-binding domain"/>
    <property type="match status" value="1"/>
</dbReference>
<keyword evidence="1" id="KW-0805">Transcription regulation</keyword>
<feature type="domain" description="IclR-ED" evidence="5">
    <location>
        <begin position="62"/>
        <end position="243"/>
    </location>
</feature>
<accession>A0ABX0JHH9</accession>
<dbReference type="InterPro" id="IPR011991">
    <property type="entry name" value="ArsR-like_HTH"/>
</dbReference>
<dbReference type="InterPro" id="IPR036388">
    <property type="entry name" value="WH-like_DNA-bd_sf"/>
</dbReference>
<dbReference type="Pfam" id="PF09339">
    <property type="entry name" value="HTH_IclR"/>
    <property type="match status" value="1"/>
</dbReference>
<dbReference type="InterPro" id="IPR029016">
    <property type="entry name" value="GAF-like_dom_sf"/>
</dbReference>
<dbReference type="PANTHER" id="PTHR30136">
    <property type="entry name" value="HELIX-TURN-HELIX TRANSCRIPTIONAL REGULATOR, ICLR FAMILY"/>
    <property type="match status" value="1"/>
</dbReference>
<dbReference type="RefSeq" id="WP_166154810.1">
    <property type="nucleotide sequence ID" value="NZ_JAAOIW010000016.1"/>
</dbReference>
<evidence type="ECO:0000313" key="6">
    <source>
        <dbReference type="EMBL" id="NHN34153.1"/>
    </source>
</evidence>
<dbReference type="EMBL" id="JAAOIW010000016">
    <property type="protein sequence ID" value="NHN34153.1"/>
    <property type="molecule type" value="Genomic_DNA"/>
</dbReference>
<dbReference type="InterPro" id="IPR050707">
    <property type="entry name" value="HTH_MetabolicPath_Reg"/>
</dbReference>
<dbReference type="Proteomes" id="UP001165962">
    <property type="component" value="Unassembled WGS sequence"/>
</dbReference>
<name>A0ABX0JHH9_9BACL</name>
<dbReference type="PANTHER" id="PTHR30136:SF35">
    <property type="entry name" value="HTH-TYPE TRANSCRIPTIONAL REGULATOR RV1719"/>
    <property type="match status" value="1"/>
</dbReference>
<evidence type="ECO:0000256" key="2">
    <source>
        <dbReference type="ARBA" id="ARBA00023125"/>
    </source>
</evidence>
<dbReference type="Pfam" id="PF01614">
    <property type="entry name" value="IclR_C"/>
    <property type="match status" value="1"/>
</dbReference>
<comment type="caution">
    <text evidence="6">The sequence shown here is derived from an EMBL/GenBank/DDBJ whole genome shotgun (WGS) entry which is preliminary data.</text>
</comment>
<dbReference type="Gene3D" id="3.30.450.40">
    <property type="match status" value="1"/>
</dbReference>
<gene>
    <name evidence="6" type="ORF">G9U52_30500</name>
</gene>